<dbReference type="InterPro" id="IPR015760">
    <property type="entry name" value="TIF_IF2"/>
</dbReference>
<dbReference type="Pfam" id="PF11987">
    <property type="entry name" value="IF-2"/>
    <property type="match status" value="1"/>
</dbReference>
<comment type="function">
    <text evidence="6">One of the essential components for the initiation of protein synthesis. Protects formylmethionyl-tRNA from spontaneous hydrolysis and promotes its binding to the 30S ribosomal subunits. Also involved in the hydrolysis of GTP during the formation of the 70S ribosomal complex.</text>
</comment>
<keyword evidence="9" id="KW-0150">Chloroplast</keyword>
<dbReference type="InterPro" id="IPR009000">
    <property type="entry name" value="Transl_B-barrel_sf"/>
</dbReference>
<dbReference type="PRINTS" id="PR00315">
    <property type="entry name" value="ELONGATNFCT"/>
</dbReference>
<gene>
    <name evidence="9" type="primary">infB</name>
</gene>
<dbReference type="CDD" id="cd03692">
    <property type="entry name" value="mtIF2_IVc"/>
    <property type="match status" value="1"/>
</dbReference>
<dbReference type="Gene3D" id="3.40.50.300">
    <property type="entry name" value="P-loop containing nucleotide triphosphate hydrolases"/>
    <property type="match status" value="1"/>
</dbReference>
<dbReference type="SUPFAM" id="SSF50447">
    <property type="entry name" value="Translation proteins"/>
    <property type="match status" value="2"/>
</dbReference>
<dbReference type="Pfam" id="PF04760">
    <property type="entry name" value="IF2_N"/>
    <property type="match status" value="1"/>
</dbReference>
<dbReference type="FunFam" id="2.40.30.10:FF:000008">
    <property type="entry name" value="Translation initiation factor IF-2"/>
    <property type="match status" value="1"/>
</dbReference>
<dbReference type="CDD" id="cd01887">
    <property type="entry name" value="IF2_eIF5B"/>
    <property type="match status" value="1"/>
</dbReference>
<dbReference type="InterPro" id="IPR000795">
    <property type="entry name" value="T_Tr_GTP-bd_dom"/>
</dbReference>
<keyword evidence="3" id="KW-0547">Nucleotide-binding</keyword>
<dbReference type="SUPFAM" id="SSF52540">
    <property type="entry name" value="P-loop containing nucleoside triphosphate hydrolases"/>
    <property type="match status" value="1"/>
</dbReference>
<geneLocation type="chloroplast" evidence="9"/>
<evidence type="ECO:0000256" key="5">
    <source>
        <dbReference type="ARBA" id="ARBA00023134"/>
    </source>
</evidence>
<evidence type="ECO:0000313" key="9">
    <source>
        <dbReference type="EMBL" id="ARW67874.1"/>
    </source>
</evidence>
<dbReference type="GO" id="GO:0005829">
    <property type="term" value="C:cytosol"/>
    <property type="evidence" value="ECO:0007669"/>
    <property type="project" value="TreeGrafter"/>
</dbReference>
<dbReference type="NCBIfam" id="TIGR00231">
    <property type="entry name" value="small_GTP"/>
    <property type="match status" value="1"/>
</dbReference>
<dbReference type="Pfam" id="PF22042">
    <property type="entry name" value="EF-G_D2"/>
    <property type="match status" value="1"/>
</dbReference>
<dbReference type="RefSeq" id="YP_009398688.1">
    <property type="nucleotide sequence ID" value="NC_035293.1"/>
</dbReference>
<dbReference type="InterPro" id="IPR036925">
    <property type="entry name" value="TIF_IF2_dom3_sf"/>
</dbReference>
<keyword evidence="5" id="KW-0342">GTP-binding</keyword>
<sequence>MIYISLKNFTVLKVCSISQYSLFYPYSDNILELILPKLIDSKYQASNSKFDLVKITPEIMPSSFNIDGKTDKKYKNNTHSQNFVDAKKNKGKLSKKKRKNADIVNNEDIFTPKQDHFLMDDQDNLNISLLKSRKSKKKDKELSGAIHSNNQTFEENTLNHLDKKVFIDCALTVEELSVKLKMHVAEIITYLFINKSISITINQLLDISIAKEVASNYGFHVLHSNVNNQRQYSASQEHLISSNNIKRSPIITILGHVDHGKTTLLDAILNANLVQKEPGGITQAISVHEVEYLYNSIAHNLVFLDTPGHKSFKSMRIRGAQVTDIALLVVAVDDGLQPQTIEAINYIIQMDLTCIVVITKIDKLSSNLDRIQQDLANYGLLSEVLGGNTPFVHVSAITGLNIDELLSKICIISDLKNFVADADSLADGIILEAYLDKKQGPISNLVIKNGTLKLGDIVVSGNTYGKVKSIQNSSGKKVNFSRPSSIVQVLGFSVTPQAGNHFKVFNSEKEAKKYALSISHVNIFHDTLKSLNMRVALADNNLVKQFRLIIKADTQGSLEAIIDLLSQVSQLKVQINIISANFGSISNNDIELAIATDSVIVSFNISITSQINALLKKSNILFKNFDVIYDLFEYVKTSMLDLIDPEYEKKFIGRAIVQAVFRMNKGIVAGCLVEEGKIKKSCYIHVIRNKQLVYEGLLISLKRTKNDVDEVIAINECGLMADYDLWENTDIIEAYELISQEKIL</sequence>
<organism evidence="9">
    <name type="scientific">Kuetzingia canaliculata</name>
    <name type="common">Red alga</name>
    <name type="synonym">Rytiphlaea canaliculata</name>
    <dbReference type="NCBI Taxonomy" id="228262"/>
    <lineage>
        <taxon>Eukaryota</taxon>
        <taxon>Rhodophyta</taxon>
        <taxon>Florideophyceae</taxon>
        <taxon>Rhodymeniophycidae</taxon>
        <taxon>Ceramiales</taxon>
        <taxon>Rhodomelaceae</taxon>
        <taxon>Amansieae</taxon>
        <taxon>Kuetzingia</taxon>
    </lineage>
</organism>
<dbReference type="EMBL" id="MF101449">
    <property type="protein sequence ID" value="ARW67874.1"/>
    <property type="molecule type" value="Genomic_DNA"/>
</dbReference>
<dbReference type="FunFam" id="3.40.50.10050:FF:000001">
    <property type="entry name" value="Translation initiation factor IF-2"/>
    <property type="match status" value="1"/>
</dbReference>
<dbReference type="GO" id="GO:0003924">
    <property type="term" value="F:GTPase activity"/>
    <property type="evidence" value="ECO:0007669"/>
    <property type="project" value="InterPro"/>
</dbReference>
<dbReference type="PROSITE" id="PS51722">
    <property type="entry name" value="G_TR_2"/>
    <property type="match status" value="1"/>
</dbReference>
<accession>A0A1Z1MQ54</accession>
<dbReference type="NCBIfam" id="TIGR00487">
    <property type="entry name" value="IF-2"/>
    <property type="match status" value="1"/>
</dbReference>
<keyword evidence="2 9" id="KW-0396">Initiation factor</keyword>
<evidence type="ECO:0000256" key="6">
    <source>
        <dbReference type="ARBA" id="ARBA00025162"/>
    </source>
</evidence>
<dbReference type="InterPro" id="IPR023115">
    <property type="entry name" value="TIF_IF2_dom3"/>
</dbReference>
<dbReference type="PANTHER" id="PTHR43381">
    <property type="entry name" value="TRANSLATION INITIATION FACTOR IF-2-RELATED"/>
    <property type="match status" value="1"/>
</dbReference>
<feature type="domain" description="Tr-type G" evidence="8">
    <location>
        <begin position="246"/>
        <end position="418"/>
    </location>
</feature>
<evidence type="ECO:0000259" key="8">
    <source>
        <dbReference type="PROSITE" id="PS51722"/>
    </source>
</evidence>
<keyword evidence="4" id="KW-0648">Protein biosynthesis</keyword>
<dbReference type="CDD" id="cd03702">
    <property type="entry name" value="IF2_mtIF2_II"/>
    <property type="match status" value="1"/>
</dbReference>
<protein>
    <recommendedName>
        <fullName evidence="7">Translation initiation factor IF-2, chloroplastic</fullName>
    </recommendedName>
</protein>
<evidence type="ECO:0000256" key="3">
    <source>
        <dbReference type="ARBA" id="ARBA00022741"/>
    </source>
</evidence>
<dbReference type="InterPro" id="IPR053905">
    <property type="entry name" value="EF-G-like_DII"/>
</dbReference>
<dbReference type="SUPFAM" id="SSF52156">
    <property type="entry name" value="Initiation factor IF2/eIF5b, domain 3"/>
    <property type="match status" value="1"/>
</dbReference>
<dbReference type="GO" id="GO:0005525">
    <property type="term" value="F:GTP binding"/>
    <property type="evidence" value="ECO:0007669"/>
    <property type="project" value="UniProtKB-KW"/>
</dbReference>
<dbReference type="Gene3D" id="3.40.50.10050">
    <property type="entry name" value="Translation initiation factor IF- 2, domain 3"/>
    <property type="match status" value="1"/>
</dbReference>
<name>A0A1Z1MQ54_KUECA</name>
<dbReference type="InterPro" id="IPR006847">
    <property type="entry name" value="IF2_N"/>
</dbReference>
<proteinExistence type="inferred from homology"/>
<dbReference type="InterPro" id="IPR027417">
    <property type="entry name" value="P-loop_NTPase"/>
</dbReference>
<dbReference type="AlphaFoldDB" id="A0A1Z1MQ54"/>
<dbReference type="GO" id="GO:0003743">
    <property type="term" value="F:translation initiation factor activity"/>
    <property type="evidence" value="ECO:0007669"/>
    <property type="project" value="UniProtKB-KW"/>
</dbReference>
<dbReference type="PANTHER" id="PTHR43381:SF5">
    <property type="entry name" value="TR-TYPE G DOMAIN-CONTAINING PROTEIN"/>
    <property type="match status" value="1"/>
</dbReference>
<dbReference type="Gene3D" id="2.40.30.10">
    <property type="entry name" value="Translation factors"/>
    <property type="match status" value="2"/>
</dbReference>
<dbReference type="Pfam" id="PF00009">
    <property type="entry name" value="GTP_EFTU"/>
    <property type="match status" value="1"/>
</dbReference>
<dbReference type="GeneID" id="33361260"/>
<evidence type="ECO:0000256" key="1">
    <source>
        <dbReference type="ARBA" id="ARBA00007733"/>
    </source>
</evidence>
<reference evidence="9" key="1">
    <citation type="journal article" date="2017" name="J. Phycol.">
        <title>Analysis of chloroplast genomes and a supermatrix inform reclassification of the Rhodomelaceae (Rhodophyta).</title>
        <authorList>
            <person name="Diaz-Tapia P."/>
            <person name="Maggs C.A."/>
            <person name="West J.A."/>
            <person name="Verbruggen H."/>
        </authorList>
    </citation>
    <scope>NUCLEOTIDE SEQUENCE</scope>
    <source>
        <strain evidence="9">PD1540</strain>
    </source>
</reference>
<dbReference type="InterPro" id="IPR000178">
    <property type="entry name" value="TF_IF2_bacterial-like"/>
</dbReference>
<dbReference type="InterPro" id="IPR044145">
    <property type="entry name" value="IF2_II"/>
</dbReference>
<dbReference type="FunFam" id="3.40.50.300:FF:000019">
    <property type="entry name" value="Translation initiation factor IF-2"/>
    <property type="match status" value="1"/>
</dbReference>
<evidence type="ECO:0000256" key="2">
    <source>
        <dbReference type="ARBA" id="ARBA00022540"/>
    </source>
</evidence>
<evidence type="ECO:0000256" key="7">
    <source>
        <dbReference type="ARBA" id="ARBA00044105"/>
    </source>
</evidence>
<comment type="similarity">
    <text evidence="1">Belongs to the TRAFAC class translation factor GTPase superfamily. Classic translation factor GTPase family. IF-2 subfamily.</text>
</comment>
<keyword evidence="9" id="KW-0934">Plastid</keyword>
<dbReference type="InterPro" id="IPR005225">
    <property type="entry name" value="Small_GTP-bd"/>
</dbReference>
<evidence type="ECO:0000256" key="4">
    <source>
        <dbReference type="ARBA" id="ARBA00022917"/>
    </source>
</evidence>